<dbReference type="AlphaFoldDB" id="A0A060RE05"/>
<evidence type="ECO:0000256" key="2">
    <source>
        <dbReference type="SAM" id="Phobius"/>
    </source>
</evidence>
<name>A0A060RE05_9BACT</name>
<dbReference type="STRING" id="1433126.BN938_2192"/>
<feature type="transmembrane region" description="Helical" evidence="2">
    <location>
        <begin position="173"/>
        <end position="193"/>
    </location>
</feature>
<evidence type="ECO:0000256" key="1">
    <source>
        <dbReference type="SAM" id="Coils"/>
    </source>
</evidence>
<gene>
    <name evidence="4" type="ORF">BN938_2192</name>
</gene>
<feature type="transmembrane region" description="Helical" evidence="2">
    <location>
        <begin position="78"/>
        <end position="103"/>
    </location>
</feature>
<protein>
    <submittedName>
        <fullName evidence="4">Uncharacterized protein</fullName>
    </submittedName>
</protein>
<accession>A0A060RE05</accession>
<dbReference type="HOGENOM" id="CLU_1330701_0_0_10"/>
<feature type="chain" id="PRO_5001586267" evidence="3">
    <location>
        <begin position="20"/>
        <end position="206"/>
    </location>
</feature>
<keyword evidence="1" id="KW-0175">Coiled coil</keyword>
<keyword evidence="2" id="KW-0812">Transmembrane</keyword>
<keyword evidence="2" id="KW-0472">Membrane</keyword>
<proteinExistence type="predicted"/>
<evidence type="ECO:0000256" key="3">
    <source>
        <dbReference type="SAM" id="SignalP"/>
    </source>
</evidence>
<feature type="transmembrane region" description="Helical" evidence="2">
    <location>
        <begin position="146"/>
        <end position="167"/>
    </location>
</feature>
<feature type="coiled-coil region" evidence="1">
    <location>
        <begin position="41"/>
        <end position="68"/>
    </location>
</feature>
<evidence type="ECO:0000313" key="5">
    <source>
        <dbReference type="Proteomes" id="UP000027616"/>
    </source>
</evidence>
<feature type="signal peptide" evidence="3">
    <location>
        <begin position="1"/>
        <end position="19"/>
    </location>
</feature>
<dbReference type="KEGG" id="rbc:BN938_2192"/>
<keyword evidence="3" id="KW-0732">Signal</keyword>
<organism evidence="4 5">
    <name type="scientific">Mucinivorans hirudinis</name>
    <dbReference type="NCBI Taxonomy" id="1433126"/>
    <lineage>
        <taxon>Bacteria</taxon>
        <taxon>Pseudomonadati</taxon>
        <taxon>Bacteroidota</taxon>
        <taxon>Bacteroidia</taxon>
        <taxon>Bacteroidales</taxon>
        <taxon>Rikenellaceae</taxon>
        <taxon>Mucinivorans</taxon>
    </lineage>
</organism>
<reference evidence="4 5" key="1">
    <citation type="journal article" date="2015" name="Genome Announc.">
        <title>Complete Genome Sequence of the Novel Leech Symbiont Mucinivorans hirudinis M3T.</title>
        <authorList>
            <person name="Nelson M.C."/>
            <person name="Bomar L."/>
            <person name="Graf J."/>
        </authorList>
    </citation>
    <scope>NUCLEOTIDE SEQUENCE [LARGE SCALE GENOMIC DNA]</scope>
    <source>
        <strain evidence="5">M3</strain>
    </source>
</reference>
<keyword evidence="2" id="KW-1133">Transmembrane helix</keyword>
<keyword evidence="5" id="KW-1185">Reference proteome</keyword>
<dbReference type="EMBL" id="HG934468">
    <property type="protein sequence ID" value="CDN32264.1"/>
    <property type="molecule type" value="Genomic_DNA"/>
</dbReference>
<evidence type="ECO:0000313" key="4">
    <source>
        <dbReference type="EMBL" id="CDN32264.1"/>
    </source>
</evidence>
<sequence length="206" mass="23180">MKKLLLIFVAALVCIAPMAQTPQQQETVTIEKLSEKIDSFVDSQNQVNEKLEKKINNANVRLQDIQDSGSWRWLMNDLVPIFIFLIIGVFITFITYILTMFAFRKSQVKYDTIIKCTEMTGSVPDMFSKAVVYSSKSIPMQGRTHLVLSIVCAMISLFMIIGVANAHGRTETVLFASVLIAFAVAAVLLFIEFNKRSNSEDKSNQL</sequence>
<dbReference type="Proteomes" id="UP000027616">
    <property type="component" value="Chromosome I"/>
</dbReference>